<name>A0A5M3Z4Y5_ASPTE</name>
<organism evidence="2 3">
    <name type="scientific">Aspergillus terreus</name>
    <dbReference type="NCBI Taxonomy" id="33178"/>
    <lineage>
        <taxon>Eukaryota</taxon>
        <taxon>Fungi</taxon>
        <taxon>Dikarya</taxon>
        <taxon>Ascomycota</taxon>
        <taxon>Pezizomycotina</taxon>
        <taxon>Eurotiomycetes</taxon>
        <taxon>Eurotiomycetidae</taxon>
        <taxon>Eurotiales</taxon>
        <taxon>Aspergillaceae</taxon>
        <taxon>Aspergillus</taxon>
        <taxon>Aspergillus subgen. Circumdati</taxon>
    </lineage>
</organism>
<gene>
    <name evidence="2" type="ORF">ATEIFO6365_0005040100</name>
</gene>
<proteinExistence type="predicted"/>
<keyword evidence="3" id="KW-1185">Reference proteome</keyword>
<dbReference type="AlphaFoldDB" id="A0A5M3Z4Y5"/>
<dbReference type="Proteomes" id="UP000452235">
    <property type="component" value="Unassembled WGS sequence"/>
</dbReference>
<comment type="caution">
    <text evidence="2">The sequence shown here is derived from an EMBL/GenBank/DDBJ whole genome shotgun (WGS) entry which is preliminary data.</text>
</comment>
<feature type="region of interest" description="Disordered" evidence="1">
    <location>
        <begin position="1"/>
        <end position="23"/>
    </location>
</feature>
<evidence type="ECO:0000313" key="2">
    <source>
        <dbReference type="EMBL" id="GFF16211.1"/>
    </source>
</evidence>
<protein>
    <submittedName>
        <fullName evidence="2">Uncharacterized protein</fullName>
    </submittedName>
</protein>
<dbReference type="OrthoDB" id="4497138at2759"/>
<evidence type="ECO:0000313" key="3">
    <source>
        <dbReference type="Proteomes" id="UP000452235"/>
    </source>
</evidence>
<accession>A0A5M3Z4Y5</accession>
<feature type="compositionally biased region" description="Acidic residues" evidence="1">
    <location>
        <begin position="220"/>
        <end position="246"/>
    </location>
</feature>
<evidence type="ECO:0000256" key="1">
    <source>
        <dbReference type="SAM" id="MobiDB-lite"/>
    </source>
</evidence>
<feature type="compositionally biased region" description="Basic and acidic residues" evidence="1">
    <location>
        <begin position="202"/>
        <end position="214"/>
    </location>
</feature>
<feature type="compositionally biased region" description="Polar residues" evidence="1">
    <location>
        <begin position="250"/>
        <end position="263"/>
    </location>
</feature>
<dbReference type="EMBL" id="BLJY01000005">
    <property type="protein sequence ID" value="GFF16211.1"/>
    <property type="molecule type" value="Genomic_DNA"/>
</dbReference>
<feature type="region of interest" description="Disordered" evidence="1">
    <location>
        <begin position="200"/>
        <end position="279"/>
    </location>
</feature>
<reference evidence="2 3" key="1">
    <citation type="submission" date="2020-01" db="EMBL/GenBank/DDBJ databases">
        <title>Aspergillus terreus IFO 6365 whole genome shotgun sequence.</title>
        <authorList>
            <person name="Kanamasa S."/>
            <person name="Takahashi H."/>
        </authorList>
    </citation>
    <scope>NUCLEOTIDE SEQUENCE [LARGE SCALE GENOMIC DNA]</scope>
    <source>
        <strain evidence="2 3">IFO 6365</strain>
    </source>
</reference>
<sequence length="379" mass="41575">MGADADTNAMEETTDSSEHNTSTTTPKPILLLICPRGQTFWSRFRRILLKLQRDAQLVHAADLPTLDTHLATHTDEPPTIAGILITDASIMNSSEPCTSLSTRLATLAHTYPVIFAFDFPTQAARRPLLFARYMRTTFGLAWQMAGCTTDRVELRLRPGVLWMARGRECWRYWYEMRAVVLRGVEREDKVLVVTGVGVGGQPEDKGILGGERGDATSTTDDGDDYDDEEEQEENEDEDGDGDEDYGFEGSNASSLESESTGSQPGDEAAHEEDWADDEMSHDEDLMTTMSTADDILSTSTNYSYVLSDDGTSRVPSYIEHTVSEAQVADSAVVFHEVADPAAQETATARGYVGFVGHVEDNRSMSSIILGMCSIPPFAA</sequence>